<name>A0A377JPU7_9HELI</name>
<sequence>MKYTQYVFSSVIFFILTLSSAFAIDFKEAPKIQKRINPQDGNDAVYSFNSSIEQAKKSVVNISTQKNVSNQFANHPMFNDPFFQQFFGDIYGQVPKERVERSLGSGVIISSDGYIITNNHVIEDASKVLVSLSDSSKEYVAKVIGTDSRSDLAVIKIEKNNLPPISFAQSSNVLIGDVVFAIGNPFGVGETITQGIVSALNKSGIGINDYENFIQTDASINPGNSGGALVDSRGALIGINTAILSRTGGNHGVGFAIPSDMVKKIAKELIEKGSIKRGFLGVGIQDINEDLKESYGDNSGAVVISLEPQSPAAKAGLMVWDLITHINGKRVSNAAELKNLVGMLSPNEKVVVKFIRDKQERVAQITLAELPDSNKDTKANPSSNAQGSSATIEGLSVEELSSNIRQRYGIPNNINGVVVTRVNANSKAAQAGFEVGDIIAQVENIAIKTPADLNNAFTRFKGKNKRVLVYSSSGTKTILIK</sequence>
<dbReference type="PANTHER" id="PTHR43343:SF3">
    <property type="entry name" value="PROTEASE DO-LIKE 8, CHLOROPLASTIC"/>
    <property type="match status" value="1"/>
</dbReference>
<dbReference type="NCBIfam" id="TIGR02037">
    <property type="entry name" value="degP_htrA_DO"/>
    <property type="match status" value="1"/>
</dbReference>
<organism evidence="14 15">
    <name type="scientific">Helicobacter cinaedi</name>
    <dbReference type="NCBI Taxonomy" id="213"/>
    <lineage>
        <taxon>Bacteria</taxon>
        <taxon>Pseudomonadati</taxon>
        <taxon>Campylobacterota</taxon>
        <taxon>Epsilonproteobacteria</taxon>
        <taxon>Campylobacterales</taxon>
        <taxon>Helicobacteraceae</taxon>
        <taxon>Helicobacter</taxon>
    </lineage>
</organism>
<gene>
    <name evidence="14" type="primary">htrA</name>
    <name evidence="14" type="ORF">NCTC12221_01233</name>
</gene>
<dbReference type="SMART" id="SM00228">
    <property type="entry name" value="PDZ"/>
    <property type="match status" value="2"/>
</dbReference>
<evidence type="ECO:0000256" key="4">
    <source>
        <dbReference type="ARBA" id="ARBA00022729"/>
    </source>
</evidence>
<dbReference type="GO" id="GO:0004252">
    <property type="term" value="F:serine-type endopeptidase activity"/>
    <property type="evidence" value="ECO:0007669"/>
    <property type="project" value="InterPro"/>
</dbReference>
<dbReference type="GO" id="GO:0006508">
    <property type="term" value="P:proteolysis"/>
    <property type="evidence" value="ECO:0007669"/>
    <property type="project" value="UniProtKB-KW"/>
</dbReference>
<dbReference type="InterPro" id="IPR011782">
    <property type="entry name" value="Pept_S1C_Do"/>
</dbReference>
<protein>
    <submittedName>
        <fullName evidence="14">Serine protease Do</fullName>
        <ecNumber evidence="14">3.4.21.-</ecNumber>
        <ecNumber evidence="14">3.4.21.107</ecNumber>
    </submittedName>
</protein>
<feature type="active site" description="Charge relay system" evidence="9">
    <location>
        <position position="120"/>
    </location>
</feature>
<keyword evidence="3 14" id="KW-0645">Protease</keyword>
<feature type="binding site" evidence="10">
    <location>
        <position position="151"/>
    </location>
    <ligand>
        <name>substrate</name>
    </ligand>
</feature>
<evidence type="ECO:0000256" key="2">
    <source>
        <dbReference type="ARBA" id="ARBA00010541"/>
    </source>
</evidence>
<evidence type="ECO:0000256" key="11">
    <source>
        <dbReference type="SAM" id="MobiDB-lite"/>
    </source>
</evidence>
<dbReference type="Pfam" id="PF13365">
    <property type="entry name" value="Trypsin_2"/>
    <property type="match status" value="1"/>
</dbReference>
<reference evidence="14 15" key="1">
    <citation type="submission" date="2018-06" db="EMBL/GenBank/DDBJ databases">
        <authorList>
            <consortium name="Pathogen Informatics"/>
            <person name="Doyle S."/>
        </authorList>
    </citation>
    <scope>NUCLEOTIDE SEQUENCE [LARGE SCALE GENOMIC DNA]</scope>
    <source>
        <strain evidence="14 15">NCTC12221</strain>
    </source>
</reference>
<feature type="active site" description="Charge relay system" evidence="9">
    <location>
        <position position="151"/>
    </location>
</feature>
<dbReference type="PROSITE" id="PS50106">
    <property type="entry name" value="PDZ"/>
    <property type="match status" value="1"/>
</dbReference>
<evidence type="ECO:0000256" key="10">
    <source>
        <dbReference type="PIRSR" id="PIRSR611782-2"/>
    </source>
</evidence>
<evidence type="ECO:0000256" key="12">
    <source>
        <dbReference type="SAM" id="SignalP"/>
    </source>
</evidence>
<dbReference type="PRINTS" id="PR00834">
    <property type="entry name" value="PROTEASES2C"/>
</dbReference>
<evidence type="ECO:0000259" key="13">
    <source>
        <dbReference type="PROSITE" id="PS50106"/>
    </source>
</evidence>
<dbReference type="Pfam" id="PF13180">
    <property type="entry name" value="PDZ_2"/>
    <property type="match status" value="1"/>
</dbReference>
<evidence type="ECO:0000256" key="9">
    <source>
        <dbReference type="PIRSR" id="PIRSR611782-1"/>
    </source>
</evidence>
<comment type="subcellular location">
    <subcellularLocation>
        <location evidence="1">Periplasm</location>
    </subcellularLocation>
</comment>
<keyword evidence="5" id="KW-0677">Repeat</keyword>
<feature type="region of interest" description="Disordered" evidence="11">
    <location>
        <begin position="368"/>
        <end position="391"/>
    </location>
</feature>
<dbReference type="InterPro" id="IPR051201">
    <property type="entry name" value="Chloro_Bact_Ser_Proteases"/>
</dbReference>
<dbReference type="RefSeq" id="WP_115026393.1">
    <property type="nucleotide sequence ID" value="NZ_AP025204.1"/>
</dbReference>
<evidence type="ECO:0000256" key="3">
    <source>
        <dbReference type="ARBA" id="ARBA00022670"/>
    </source>
</evidence>
<dbReference type="EC" id="3.4.21.107" evidence="14"/>
<keyword evidence="7 14" id="KW-0378">Hydrolase</keyword>
<feature type="signal peptide" evidence="12">
    <location>
        <begin position="1"/>
        <end position="23"/>
    </location>
</feature>
<dbReference type="InterPro" id="IPR009003">
    <property type="entry name" value="Peptidase_S1_PA"/>
</dbReference>
<dbReference type="Proteomes" id="UP000255335">
    <property type="component" value="Unassembled WGS sequence"/>
</dbReference>
<dbReference type="FunFam" id="2.40.10.10:FF:000001">
    <property type="entry name" value="Periplasmic serine protease DegS"/>
    <property type="match status" value="1"/>
</dbReference>
<evidence type="ECO:0000256" key="6">
    <source>
        <dbReference type="ARBA" id="ARBA00022764"/>
    </source>
</evidence>
<evidence type="ECO:0000256" key="1">
    <source>
        <dbReference type="ARBA" id="ARBA00004418"/>
    </source>
</evidence>
<dbReference type="InterPro" id="IPR041489">
    <property type="entry name" value="PDZ_6"/>
</dbReference>
<dbReference type="AlphaFoldDB" id="A0A377JPU7"/>
<accession>A0A377JPU7</accession>
<evidence type="ECO:0000313" key="14">
    <source>
        <dbReference type="EMBL" id="STP09786.1"/>
    </source>
</evidence>
<feature type="binding site" evidence="10">
    <location>
        <position position="120"/>
    </location>
    <ligand>
        <name>substrate</name>
    </ligand>
</feature>
<evidence type="ECO:0000256" key="8">
    <source>
        <dbReference type="ARBA" id="ARBA00022825"/>
    </source>
</evidence>
<evidence type="ECO:0000256" key="7">
    <source>
        <dbReference type="ARBA" id="ARBA00022801"/>
    </source>
</evidence>
<dbReference type="EMBL" id="UGHZ01000001">
    <property type="protein sequence ID" value="STP09786.1"/>
    <property type="molecule type" value="Genomic_DNA"/>
</dbReference>
<dbReference type="Pfam" id="PF17820">
    <property type="entry name" value="PDZ_6"/>
    <property type="match status" value="1"/>
</dbReference>
<dbReference type="SUPFAM" id="SSF50494">
    <property type="entry name" value="Trypsin-like serine proteases"/>
    <property type="match status" value="1"/>
</dbReference>
<dbReference type="GO" id="GO:0042597">
    <property type="term" value="C:periplasmic space"/>
    <property type="evidence" value="ECO:0007669"/>
    <property type="project" value="UniProtKB-SubCell"/>
</dbReference>
<proteinExistence type="inferred from homology"/>
<evidence type="ECO:0000313" key="15">
    <source>
        <dbReference type="Proteomes" id="UP000255335"/>
    </source>
</evidence>
<dbReference type="InterPro" id="IPR001940">
    <property type="entry name" value="Peptidase_S1C"/>
</dbReference>
<dbReference type="InterPro" id="IPR036034">
    <property type="entry name" value="PDZ_sf"/>
</dbReference>
<keyword evidence="6" id="KW-0574">Periplasm</keyword>
<feature type="chain" id="PRO_5039377449" evidence="12">
    <location>
        <begin position="24"/>
        <end position="481"/>
    </location>
</feature>
<feature type="active site" description="Charge relay system" evidence="9">
    <location>
        <position position="225"/>
    </location>
</feature>
<dbReference type="SUPFAM" id="SSF50156">
    <property type="entry name" value="PDZ domain-like"/>
    <property type="match status" value="2"/>
</dbReference>
<dbReference type="InterPro" id="IPR001478">
    <property type="entry name" value="PDZ"/>
</dbReference>
<dbReference type="PANTHER" id="PTHR43343">
    <property type="entry name" value="PEPTIDASE S12"/>
    <property type="match status" value="1"/>
</dbReference>
<keyword evidence="8" id="KW-0720">Serine protease</keyword>
<dbReference type="Gene3D" id="2.40.10.120">
    <property type="match status" value="1"/>
</dbReference>
<feature type="domain" description="PDZ" evidence="13">
    <location>
        <begin position="269"/>
        <end position="358"/>
    </location>
</feature>
<feature type="compositionally biased region" description="Polar residues" evidence="11">
    <location>
        <begin position="379"/>
        <end position="391"/>
    </location>
</feature>
<evidence type="ECO:0000256" key="5">
    <source>
        <dbReference type="ARBA" id="ARBA00022737"/>
    </source>
</evidence>
<keyword evidence="4 12" id="KW-0732">Signal</keyword>
<comment type="similarity">
    <text evidence="2">Belongs to the peptidase S1C family.</text>
</comment>
<dbReference type="Gene3D" id="2.30.42.10">
    <property type="match status" value="2"/>
</dbReference>
<dbReference type="EC" id="3.4.21.-" evidence="14"/>
<feature type="binding site" evidence="10">
    <location>
        <begin position="223"/>
        <end position="225"/>
    </location>
    <ligand>
        <name>substrate</name>
    </ligand>
</feature>